<name>A0ABW3K1U8_9BACT</name>
<dbReference type="InterPro" id="IPR008969">
    <property type="entry name" value="CarboxyPept-like_regulatory"/>
</dbReference>
<dbReference type="Proteomes" id="UP001597112">
    <property type="component" value="Unassembled WGS sequence"/>
</dbReference>
<evidence type="ECO:0000313" key="2">
    <source>
        <dbReference type="EMBL" id="MFD1000248.1"/>
    </source>
</evidence>
<dbReference type="SMART" id="SM00327">
    <property type="entry name" value="VWA"/>
    <property type="match status" value="1"/>
</dbReference>
<dbReference type="PROSITE" id="PS50234">
    <property type="entry name" value="VWFA"/>
    <property type="match status" value="1"/>
</dbReference>
<dbReference type="InterPro" id="IPR051266">
    <property type="entry name" value="CLCR"/>
</dbReference>
<evidence type="ECO:0000259" key="1">
    <source>
        <dbReference type="PROSITE" id="PS50234"/>
    </source>
</evidence>
<dbReference type="InterPro" id="IPR036465">
    <property type="entry name" value="vWFA_dom_sf"/>
</dbReference>
<gene>
    <name evidence="2" type="ORF">ACFQ21_13075</name>
</gene>
<dbReference type="PANTHER" id="PTHR10579:SF43">
    <property type="entry name" value="ZINC FINGER (C3HC4-TYPE RING FINGER) FAMILY PROTEIN"/>
    <property type="match status" value="1"/>
</dbReference>
<protein>
    <submittedName>
        <fullName evidence="2">von Willebrand factor type A domain-containing protein</fullName>
    </submittedName>
</protein>
<dbReference type="SUPFAM" id="SSF49464">
    <property type="entry name" value="Carboxypeptidase regulatory domain-like"/>
    <property type="match status" value="1"/>
</dbReference>
<proteinExistence type="predicted"/>
<dbReference type="RefSeq" id="WP_377579646.1">
    <property type="nucleotide sequence ID" value="NZ_JBHTKA010000003.1"/>
</dbReference>
<accession>A0ABW3K1U8</accession>
<dbReference type="Pfam" id="PF12034">
    <property type="entry name" value="YfbK_C"/>
    <property type="match status" value="1"/>
</dbReference>
<dbReference type="EMBL" id="JBHTKA010000003">
    <property type="protein sequence ID" value="MFD1000248.1"/>
    <property type="molecule type" value="Genomic_DNA"/>
</dbReference>
<dbReference type="Gene3D" id="3.40.50.410">
    <property type="entry name" value="von Willebrand factor, type A domain"/>
    <property type="match status" value="1"/>
</dbReference>
<reference evidence="3" key="1">
    <citation type="journal article" date="2019" name="Int. J. Syst. Evol. Microbiol.">
        <title>The Global Catalogue of Microorganisms (GCM) 10K type strain sequencing project: providing services to taxonomists for standard genome sequencing and annotation.</title>
        <authorList>
            <consortium name="The Broad Institute Genomics Platform"/>
            <consortium name="The Broad Institute Genome Sequencing Center for Infectious Disease"/>
            <person name="Wu L."/>
            <person name="Ma J."/>
        </authorList>
    </citation>
    <scope>NUCLEOTIDE SEQUENCE [LARGE SCALE GENOMIC DNA]</scope>
    <source>
        <strain evidence="3">CCUG 58938</strain>
    </source>
</reference>
<sequence length="622" mass="68685">MKKYIWIVAALIIFSTGFVSPESRVITGKVTYAKDGSPLPGVTVILKGTTTAAVTDHAGVYKITVPAKGGTLVFSFIGLKSKEVKIGTTGTLNVALEDDAKELEEIVVMDYATKQEAKSFAYSTAAEPIAAPSVAYDQIGYADLELQEKWNTEEYDAIHENIFHDAIRNPLSTFSIDVDAASYSNIRRFINNGNRPPKDAVRIEEMVNYFDYDYEQPKRDDPFAVVTEISSAPWNAKHKLVHIGLQGKKIPTEKLPASNLVFLIDVSGSMDEPNKLPLLKSSFKMLVEELRPQDHVAIVVYAGAAGLVLEPTSGAEKKKIIEALDRLEAGGSTAGGAGINLAYATAREHFKKDGNNRVILATDGDFNIGESSNASMERLIEAKRQEGIFLTVLGYGMGNYKDSKMETLADKGNGNYAYIDNITEARKVLVNEFGGTLFTIAKDVKLQIEFNPAHVKAYRLIGYENRMLKSEDFNNDKKDAGELGSGHTVTALYEIIPVGVESEFFKIDELKYQTTKIDPAAKKSDELMTIKLRYKNPNEDVSKLIVHPLKDNNIALAKTSDNFRWSASVAAFGMLLRESEYSKNYTYDDVVQLAQGARSTDKEGYRIEFINMVKSFGIVASR</sequence>
<dbReference type="InterPro" id="IPR021908">
    <property type="entry name" value="YfbK_C"/>
</dbReference>
<comment type="caution">
    <text evidence="2">The sequence shown here is derived from an EMBL/GenBank/DDBJ whole genome shotgun (WGS) entry which is preliminary data.</text>
</comment>
<dbReference type="InterPro" id="IPR022156">
    <property type="entry name" value="Uncharacterised_YfbK_N"/>
</dbReference>
<dbReference type="InterPro" id="IPR002035">
    <property type="entry name" value="VWF_A"/>
</dbReference>
<organism evidence="2 3">
    <name type="scientific">Ohtaekwangia kribbensis</name>
    <dbReference type="NCBI Taxonomy" id="688913"/>
    <lineage>
        <taxon>Bacteria</taxon>
        <taxon>Pseudomonadati</taxon>
        <taxon>Bacteroidota</taxon>
        <taxon>Cytophagia</taxon>
        <taxon>Cytophagales</taxon>
        <taxon>Fulvivirgaceae</taxon>
        <taxon>Ohtaekwangia</taxon>
    </lineage>
</organism>
<keyword evidence="3" id="KW-1185">Reference proteome</keyword>
<evidence type="ECO:0000313" key="3">
    <source>
        <dbReference type="Proteomes" id="UP001597112"/>
    </source>
</evidence>
<dbReference type="Pfam" id="PF13715">
    <property type="entry name" value="CarbopepD_reg_2"/>
    <property type="match status" value="1"/>
</dbReference>
<dbReference type="Gene3D" id="2.60.40.1120">
    <property type="entry name" value="Carboxypeptidase-like, regulatory domain"/>
    <property type="match status" value="1"/>
</dbReference>
<dbReference type="Pfam" id="PF12450">
    <property type="entry name" value="vWF_A"/>
    <property type="match status" value="1"/>
</dbReference>
<dbReference type="CDD" id="cd01465">
    <property type="entry name" value="vWA_subgroup"/>
    <property type="match status" value="1"/>
</dbReference>
<dbReference type="SUPFAM" id="SSF53300">
    <property type="entry name" value="vWA-like"/>
    <property type="match status" value="1"/>
</dbReference>
<dbReference type="Pfam" id="PF00092">
    <property type="entry name" value="VWA"/>
    <property type="match status" value="1"/>
</dbReference>
<feature type="domain" description="VWFA" evidence="1">
    <location>
        <begin position="259"/>
        <end position="437"/>
    </location>
</feature>
<dbReference type="PANTHER" id="PTHR10579">
    <property type="entry name" value="CALCIUM-ACTIVATED CHLORIDE CHANNEL REGULATOR"/>
    <property type="match status" value="1"/>
</dbReference>